<sequence length="226" mass="26190">MIVFTILPIFTLTKRNQTKYQIQSDVLTLVYDVPNILTILPMNRTSKTYDLEEDKRYILQNLFQDQLNEKKLTRKANIVIMDATIISENLSQKSSNKISSAPIVEHDNDTVIILTQQDSATTIHSTLRQKQVDNISFSNELIFEKIIRLHGGSTIIIVYYIADRIRYADIMVNDLYPSITIIFPMMQHNKNIALLPIELNLCQGFNSIRIYNPDDFTPDFDRIVVY</sequence>
<name>A0A815XLM0_9BILA</name>
<proteinExistence type="predicted"/>
<organism evidence="1 2">
    <name type="scientific">Rotaria magnacalcarata</name>
    <dbReference type="NCBI Taxonomy" id="392030"/>
    <lineage>
        <taxon>Eukaryota</taxon>
        <taxon>Metazoa</taxon>
        <taxon>Spiralia</taxon>
        <taxon>Gnathifera</taxon>
        <taxon>Rotifera</taxon>
        <taxon>Eurotatoria</taxon>
        <taxon>Bdelloidea</taxon>
        <taxon>Philodinida</taxon>
        <taxon>Philodinidae</taxon>
        <taxon>Rotaria</taxon>
    </lineage>
</organism>
<dbReference type="OrthoDB" id="10004644at2759"/>
<evidence type="ECO:0000313" key="1">
    <source>
        <dbReference type="EMBL" id="CAF1559128.1"/>
    </source>
</evidence>
<dbReference type="AlphaFoldDB" id="A0A815XLM0"/>
<dbReference type="EMBL" id="CAJNOW010009256">
    <property type="protein sequence ID" value="CAF1559128.1"/>
    <property type="molecule type" value="Genomic_DNA"/>
</dbReference>
<comment type="caution">
    <text evidence="1">The sequence shown here is derived from an EMBL/GenBank/DDBJ whole genome shotgun (WGS) entry which is preliminary data.</text>
</comment>
<gene>
    <name evidence="1" type="ORF">KQP761_LOCUS18231</name>
</gene>
<accession>A0A815XLM0</accession>
<reference evidence="1" key="1">
    <citation type="submission" date="2021-02" db="EMBL/GenBank/DDBJ databases">
        <authorList>
            <person name="Nowell W R."/>
        </authorList>
    </citation>
    <scope>NUCLEOTIDE SEQUENCE</scope>
</reference>
<protein>
    <submittedName>
        <fullName evidence="1">Uncharacterized protein</fullName>
    </submittedName>
</protein>
<dbReference type="Proteomes" id="UP000663834">
    <property type="component" value="Unassembled WGS sequence"/>
</dbReference>
<evidence type="ECO:0000313" key="2">
    <source>
        <dbReference type="Proteomes" id="UP000663834"/>
    </source>
</evidence>